<organism evidence="8 9">
    <name type="scientific">Blastopirellula marina DSM 3645</name>
    <dbReference type="NCBI Taxonomy" id="314230"/>
    <lineage>
        <taxon>Bacteria</taxon>
        <taxon>Pseudomonadati</taxon>
        <taxon>Planctomycetota</taxon>
        <taxon>Planctomycetia</taxon>
        <taxon>Pirellulales</taxon>
        <taxon>Pirellulaceae</taxon>
        <taxon>Blastopirellula</taxon>
    </lineage>
</organism>
<dbReference type="InterPro" id="IPR051539">
    <property type="entry name" value="T4SS-coupling_protein"/>
</dbReference>
<feature type="compositionally biased region" description="Basic and acidic residues" evidence="7">
    <location>
        <begin position="1"/>
        <end position="30"/>
    </location>
</feature>
<keyword evidence="6" id="KW-0472">Membrane</keyword>
<feature type="region of interest" description="Disordered" evidence="7">
    <location>
        <begin position="1"/>
        <end position="32"/>
    </location>
</feature>
<sequence length="525" mass="58377">MKREVEMQNDTDRFDLLGDLPRGRHRDDIGRPSNAYFESPQNLIATESLRFDAERNLQSKLFLGVAGGKVVTGPRLPDGRLSRWVEGGVPLGVSTDQHSLLIAGSRSGKGRAATIPLALSLPASTSMVLVDPKGEHARITARWRADGLGQEVSLLDPFGCSGEKTRRFCRVFNPLQILLRSGRRTLVPNAKLIADAIIVPGETKDPHWDNTAKQILAALCVHVVTHQNYAGMRDLVTVWKLASELATPDPDDPHRYWLEREMTESDAAGGMVRSAALNFYARTGGEFSSVLSNLNKHLEWIAIECIQETLRGDSIDLRDLKRSSLALYVSLPAMRMADLSGWLRLVVQLAIAAHEEEPHQTGHSTVLILEEFFALGGMRCLETAIGQIAGFGARMYVVLQDLNQLRANFPKNFETFIANAGLLQVFGGADQTTLEYCSKLLGQSLAITRSTNMPTFEQAAKHAATGESWSVATHPLMTAEEIGRYFARDDKKLRQLVIRPGYRPMILQRAYYDKHELFRGKFDER</sequence>
<comment type="similarity">
    <text evidence="2">Belongs to the VirD4/TraG family.</text>
</comment>
<comment type="subcellular location">
    <subcellularLocation>
        <location evidence="1">Cell membrane</location>
        <topology evidence="1">Multi-pass membrane protein</topology>
    </subcellularLocation>
</comment>
<dbReference type="HOGENOM" id="CLU_012039_3_1_0"/>
<evidence type="ECO:0000256" key="1">
    <source>
        <dbReference type="ARBA" id="ARBA00004651"/>
    </source>
</evidence>
<dbReference type="SUPFAM" id="SSF52540">
    <property type="entry name" value="P-loop containing nucleoside triphosphate hydrolases"/>
    <property type="match status" value="1"/>
</dbReference>
<dbReference type="Gene3D" id="3.40.50.300">
    <property type="entry name" value="P-loop containing nucleotide triphosphate hydrolases"/>
    <property type="match status" value="1"/>
</dbReference>
<dbReference type="eggNOG" id="COG3505">
    <property type="taxonomic scope" value="Bacteria"/>
</dbReference>
<keyword evidence="5" id="KW-1133">Transmembrane helix</keyword>
<dbReference type="InterPro" id="IPR027417">
    <property type="entry name" value="P-loop_NTPase"/>
</dbReference>
<evidence type="ECO:0000313" key="9">
    <source>
        <dbReference type="Proteomes" id="UP000004358"/>
    </source>
</evidence>
<dbReference type="STRING" id="314230.DSM3645_02508"/>
<dbReference type="Pfam" id="PF02534">
    <property type="entry name" value="T4SS-DNA_transf"/>
    <property type="match status" value="1"/>
</dbReference>
<evidence type="ECO:0000256" key="7">
    <source>
        <dbReference type="SAM" id="MobiDB-lite"/>
    </source>
</evidence>
<evidence type="ECO:0000256" key="3">
    <source>
        <dbReference type="ARBA" id="ARBA00022475"/>
    </source>
</evidence>
<protein>
    <submittedName>
        <fullName evidence="8">Uncharacterized protein</fullName>
    </submittedName>
</protein>
<dbReference type="InterPro" id="IPR003688">
    <property type="entry name" value="TraG/VirD4"/>
</dbReference>
<name>A3ZVG5_9BACT</name>
<evidence type="ECO:0000256" key="2">
    <source>
        <dbReference type="ARBA" id="ARBA00008806"/>
    </source>
</evidence>
<dbReference type="EMBL" id="AANZ01000014">
    <property type="protein sequence ID" value="EAQ79311.1"/>
    <property type="molecule type" value="Genomic_DNA"/>
</dbReference>
<dbReference type="PANTHER" id="PTHR37937:SF1">
    <property type="entry name" value="CONJUGATIVE TRANSFER: DNA TRANSPORT"/>
    <property type="match status" value="1"/>
</dbReference>
<dbReference type="Proteomes" id="UP000004358">
    <property type="component" value="Unassembled WGS sequence"/>
</dbReference>
<reference evidence="8 9" key="1">
    <citation type="submission" date="2006-02" db="EMBL/GenBank/DDBJ databases">
        <authorList>
            <person name="Amann R."/>
            <person name="Ferriera S."/>
            <person name="Johnson J."/>
            <person name="Kravitz S."/>
            <person name="Halpern A."/>
            <person name="Remington K."/>
            <person name="Beeson K."/>
            <person name="Tran B."/>
            <person name="Rogers Y.-H."/>
            <person name="Friedman R."/>
            <person name="Venter J.C."/>
        </authorList>
    </citation>
    <scope>NUCLEOTIDE SEQUENCE [LARGE SCALE GENOMIC DNA]</scope>
    <source>
        <strain evidence="8 9">DSM 3645</strain>
    </source>
</reference>
<comment type="caution">
    <text evidence="8">The sequence shown here is derived from an EMBL/GenBank/DDBJ whole genome shotgun (WGS) entry which is preliminary data.</text>
</comment>
<accession>A3ZVG5</accession>
<keyword evidence="3" id="KW-1003">Cell membrane</keyword>
<dbReference type="GO" id="GO:0005886">
    <property type="term" value="C:plasma membrane"/>
    <property type="evidence" value="ECO:0007669"/>
    <property type="project" value="UniProtKB-SubCell"/>
</dbReference>
<evidence type="ECO:0000313" key="8">
    <source>
        <dbReference type="EMBL" id="EAQ79311.1"/>
    </source>
</evidence>
<dbReference type="CDD" id="cd01127">
    <property type="entry name" value="TrwB_TraG_TraD_VirD4"/>
    <property type="match status" value="2"/>
</dbReference>
<proteinExistence type="inferred from homology"/>
<gene>
    <name evidence="8" type="ORF">DSM3645_02508</name>
</gene>
<evidence type="ECO:0000256" key="6">
    <source>
        <dbReference type="ARBA" id="ARBA00023136"/>
    </source>
</evidence>
<evidence type="ECO:0000256" key="4">
    <source>
        <dbReference type="ARBA" id="ARBA00022692"/>
    </source>
</evidence>
<keyword evidence="4" id="KW-0812">Transmembrane</keyword>
<dbReference type="PANTHER" id="PTHR37937">
    <property type="entry name" value="CONJUGATIVE TRANSFER: DNA TRANSPORT"/>
    <property type="match status" value="1"/>
</dbReference>
<evidence type="ECO:0000256" key="5">
    <source>
        <dbReference type="ARBA" id="ARBA00022989"/>
    </source>
</evidence>
<dbReference type="AlphaFoldDB" id="A3ZVG5"/>